<protein>
    <recommendedName>
        <fullName evidence="3">Bacteriophage tail tape measure C-terminal domain-containing protein</fullName>
    </recommendedName>
</protein>
<evidence type="ECO:0008006" key="3">
    <source>
        <dbReference type="Google" id="ProtNLM"/>
    </source>
</evidence>
<accession>A0A0F9S370</accession>
<gene>
    <name evidence="2" type="ORF">LCGC14_0521590</name>
</gene>
<evidence type="ECO:0000313" key="2">
    <source>
        <dbReference type="EMBL" id="KKN61504.1"/>
    </source>
</evidence>
<name>A0A0F9S370_9ZZZZ</name>
<feature type="transmembrane region" description="Helical" evidence="1">
    <location>
        <begin position="20"/>
        <end position="40"/>
    </location>
</feature>
<proteinExistence type="predicted"/>
<comment type="caution">
    <text evidence="2">The sequence shown here is derived from an EMBL/GenBank/DDBJ whole genome shotgun (WGS) entry which is preliminary data.</text>
</comment>
<reference evidence="2" key="1">
    <citation type="journal article" date="2015" name="Nature">
        <title>Complex archaea that bridge the gap between prokaryotes and eukaryotes.</title>
        <authorList>
            <person name="Spang A."/>
            <person name="Saw J.H."/>
            <person name="Jorgensen S.L."/>
            <person name="Zaremba-Niedzwiedzka K."/>
            <person name="Martijn J."/>
            <person name="Lind A.E."/>
            <person name="van Eijk R."/>
            <person name="Schleper C."/>
            <person name="Guy L."/>
            <person name="Ettema T.J."/>
        </authorList>
    </citation>
    <scope>NUCLEOTIDE SEQUENCE</scope>
</reference>
<keyword evidence="1" id="KW-0472">Membrane</keyword>
<keyword evidence="1" id="KW-1133">Transmembrane helix</keyword>
<organism evidence="2">
    <name type="scientific">marine sediment metagenome</name>
    <dbReference type="NCBI Taxonomy" id="412755"/>
    <lineage>
        <taxon>unclassified sequences</taxon>
        <taxon>metagenomes</taxon>
        <taxon>ecological metagenomes</taxon>
    </lineage>
</organism>
<evidence type="ECO:0000256" key="1">
    <source>
        <dbReference type="SAM" id="Phobius"/>
    </source>
</evidence>
<sequence length="426" mass="46469">LWITIKENLVKLTGESTSGAGAFKILSIAVNLVITGITVLGTTIRMAINLIVNLTIAIKESIQSIGTFFKYLTGKATLQDVLDQSEKINSAFTLLGKDFVFDIGNIFKTVKDEIRTFSGETEELATNLSVKVKTAFKNTYDYAKNNWGELTTGQQEFIGNILAGIDQLNDGLKTKTKGGTEDTAQTWSEHWDEQIETVQLAYDTINSIISTSFEGLSSIRSQYFENQDAELQLWYQSELSSLQQNLDNKIITEEQFNIEKEKLDKDMKDKKNKLGRDVFESDKQNKIFGVLSNAASSIMGWWAAAPSLGPIIGPIFASAMTVLTGVISAAQIAAISASKFVPAMEKGGTASGLTRIGERGGEILNLPDNTVVIPNDISREIARAGGSSSPVINVSFDGANISNEMDLDHVTDVVIKKLGKEMRLAI</sequence>
<dbReference type="EMBL" id="LAZR01000656">
    <property type="protein sequence ID" value="KKN61504.1"/>
    <property type="molecule type" value="Genomic_DNA"/>
</dbReference>
<feature type="non-terminal residue" evidence="2">
    <location>
        <position position="1"/>
    </location>
</feature>
<dbReference type="AlphaFoldDB" id="A0A0F9S370"/>
<keyword evidence="1" id="KW-0812">Transmembrane</keyword>